<dbReference type="GeneID" id="20527375"/>
<name>A0A058Z869_FONAL</name>
<accession>A0A058Z869</accession>
<dbReference type="EMBL" id="KB932204">
    <property type="protein sequence ID" value="KCV70321.1"/>
    <property type="molecule type" value="Genomic_DNA"/>
</dbReference>
<feature type="transmembrane region" description="Helical" evidence="1">
    <location>
        <begin position="65"/>
        <end position="85"/>
    </location>
</feature>
<dbReference type="RefSeq" id="XP_009494837.1">
    <property type="nucleotide sequence ID" value="XM_009496562.1"/>
</dbReference>
<dbReference type="AlphaFoldDB" id="A0A058Z869"/>
<evidence type="ECO:0000313" key="3">
    <source>
        <dbReference type="Proteomes" id="UP000030693"/>
    </source>
</evidence>
<keyword evidence="1" id="KW-0812">Transmembrane</keyword>
<organism evidence="2">
    <name type="scientific">Fonticula alba</name>
    <name type="common">Slime mold</name>
    <dbReference type="NCBI Taxonomy" id="691883"/>
    <lineage>
        <taxon>Eukaryota</taxon>
        <taxon>Rotosphaerida</taxon>
        <taxon>Fonticulaceae</taxon>
        <taxon>Fonticula</taxon>
    </lineage>
</organism>
<evidence type="ECO:0000313" key="2">
    <source>
        <dbReference type="EMBL" id="KCV70321.1"/>
    </source>
</evidence>
<reference evidence="2" key="1">
    <citation type="submission" date="2013-04" db="EMBL/GenBank/DDBJ databases">
        <title>The Genome Sequence of Fonticula alba ATCC 38817.</title>
        <authorList>
            <consortium name="The Broad Institute Genomics Platform"/>
            <person name="Russ C."/>
            <person name="Cuomo C."/>
            <person name="Burger G."/>
            <person name="Gray M.W."/>
            <person name="Holland P.W.H."/>
            <person name="King N."/>
            <person name="Lang F.B.F."/>
            <person name="Roger A.J."/>
            <person name="Ruiz-Trillo I."/>
            <person name="Brown M."/>
            <person name="Walker B."/>
            <person name="Young S."/>
            <person name="Zeng Q."/>
            <person name="Gargeya S."/>
            <person name="Fitzgerald M."/>
            <person name="Haas B."/>
            <person name="Abouelleil A."/>
            <person name="Allen A.W."/>
            <person name="Alvarado L."/>
            <person name="Arachchi H.M."/>
            <person name="Berlin A.M."/>
            <person name="Chapman S.B."/>
            <person name="Gainer-Dewar J."/>
            <person name="Goldberg J."/>
            <person name="Griggs A."/>
            <person name="Gujja S."/>
            <person name="Hansen M."/>
            <person name="Howarth C."/>
            <person name="Imamovic A."/>
            <person name="Ireland A."/>
            <person name="Larimer J."/>
            <person name="McCowan C."/>
            <person name="Murphy C."/>
            <person name="Pearson M."/>
            <person name="Poon T.W."/>
            <person name="Priest M."/>
            <person name="Roberts A."/>
            <person name="Saif S."/>
            <person name="Shea T."/>
            <person name="Sisk P."/>
            <person name="Sykes S."/>
            <person name="Wortman J."/>
            <person name="Nusbaum C."/>
            <person name="Birren B."/>
        </authorList>
    </citation>
    <scope>NUCLEOTIDE SEQUENCE [LARGE SCALE GENOMIC DNA]</scope>
    <source>
        <strain evidence="2">ATCC 38817</strain>
    </source>
</reference>
<protein>
    <submittedName>
        <fullName evidence="2">Uncharacterized protein</fullName>
    </submittedName>
</protein>
<evidence type="ECO:0000256" key="1">
    <source>
        <dbReference type="SAM" id="Phobius"/>
    </source>
</evidence>
<keyword evidence="1" id="KW-1133">Transmembrane helix</keyword>
<proteinExistence type="predicted"/>
<dbReference type="Proteomes" id="UP000030693">
    <property type="component" value="Unassembled WGS sequence"/>
</dbReference>
<feature type="transmembrane region" description="Helical" evidence="1">
    <location>
        <begin position="97"/>
        <end position="114"/>
    </location>
</feature>
<keyword evidence="3" id="KW-1185">Reference proteome</keyword>
<keyword evidence="1" id="KW-0472">Membrane</keyword>
<gene>
    <name evidence="2" type="ORF">H696_02650</name>
</gene>
<sequence length="147" mass="16816">MAELWDYLVGKIKNGMNEMGLHVSRRDFPARLVPSYPPAPVPPGEPLAIPTIRETTTNCWSFIKISSFILALGSYPLSLAITDAIYGERYTWRRRNITFLALAIPLALANAVYIRNTHLSCMPHNYYRGTYFHYNPTHLPDDNHIPR</sequence>